<gene>
    <name evidence="2" type="ORF">ANE_LOCUS22918</name>
</gene>
<keyword evidence="3" id="KW-1185">Reference proteome</keyword>
<proteinExistence type="predicted"/>
<comment type="caution">
    <text evidence="2">The sequence shown here is derived from an EMBL/GenBank/DDBJ whole genome shotgun (WGS) entry which is preliminary data.</text>
</comment>
<dbReference type="EMBL" id="CABITT030000007">
    <property type="protein sequence ID" value="VVB12474.1"/>
    <property type="molecule type" value="Genomic_DNA"/>
</dbReference>
<reference evidence="2" key="1">
    <citation type="submission" date="2019-07" db="EMBL/GenBank/DDBJ databases">
        <authorList>
            <person name="Dittberner H."/>
        </authorList>
    </citation>
    <scope>NUCLEOTIDE SEQUENCE [LARGE SCALE GENOMIC DNA]</scope>
</reference>
<name>A0A565CFU8_9BRAS</name>
<organism evidence="2 3">
    <name type="scientific">Arabis nemorensis</name>
    <dbReference type="NCBI Taxonomy" id="586526"/>
    <lineage>
        <taxon>Eukaryota</taxon>
        <taxon>Viridiplantae</taxon>
        <taxon>Streptophyta</taxon>
        <taxon>Embryophyta</taxon>
        <taxon>Tracheophyta</taxon>
        <taxon>Spermatophyta</taxon>
        <taxon>Magnoliopsida</taxon>
        <taxon>eudicotyledons</taxon>
        <taxon>Gunneridae</taxon>
        <taxon>Pentapetalae</taxon>
        <taxon>rosids</taxon>
        <taxon>malvids</taxon>
        <taxon>Brassicales</taxon>
        <taxon>Brassicaceae</taxon>
        <taxon>Arabideae</taxon>
        <taxon>Arabis</taxon>
    </lineage>
</organism>
<dbReference type="AlphaFoldDB" id="A0A565CFU8"/>
<evidence type="ECO:0000256" key="1">
    <source>
        <dbReference type="SAM" id="MobiDB-lite"/>
    </source>
</evidence>
<dbReference type="Proteomes" id="UP000489600">
    <property type="component" value="Unassembled WGS sequence"/>
</dbReference>
<evidence type="ECO:0000313" key="3">
    <source>
        <dbReference type="Proteomes" id="UP000489600"/>
    </source>
</evidence>
<protein>
    <submittedName>
        <fullName evidence="2">Uncharacterized protein</fullName>
    </submittedName>
</protein>
<feature type="region of interest" description="Disordered" evidence="1">
    <location>
        <begin position="39"/>
        <end position="63"/>
    </location>
</feature>
<accession>A0A565CFU8</accession>
<evidence type="ECO:0000313" key="2">
    <source>
        <dbReference type="EMBL" id="VVB12474.1"/>
    </source>
</evidence>
<sequence>MAFQNKPHLNPPGADDPLITVKRLLKIVENLHRHVSPKMENRLSRVARSNGEEANETNNTNDPLRSIPLLGINPDEDLFLMLSFHLELIKNKLIKMQLLRGYVQDEISRHSIHLEKLLCELKNKFPDKCYFTKGMKKDVDDFTRKISDLLGKLSVLPDKPAGQKTLYSHDSSGYNSGRKCSYLPGLHANVEDLTKLQAFRQVKQEFRA</sequence>